<dbReference type="SUPFAM" id="SSF55718">
    <property type="entry name" value="SCP-like"/>
    <property type="match status" value="1"/>
</dbReference>
<feature type="active site" description="Proton donor" evidence="4">
    <location>
        <position position="124"/>
    </location>
</feature>
<dbReference type="PANTHER" id="PTHR37817:SF1">
    <property type="entry name" value="N-ACETYLTRANSFERASE EIS"/>
    <property type="match status" value="1"/>
</dbReference>
<feature type="binding site" evidence="4">
    <location>
        <begin position="83"/>
        <end position="85"/>
    </location>
    <ligand>
        <name>acetyl-CoA</name>
        <dbReference type="ChEBI" id="CHEBI:57288"/>
    </ligand>
</feature>
<dbReference type="HAMAP" id="MF_01812">
    <property type="entry name" value="Eis"/>
    <property type="match status" value="1"/>
</dbReference>
<dbReference type="GO" id="GO:0030649">
    <property type="term" value="P:aminoglycoside antibiotic catabolic process"/>
    <property type="evidence" value="ECO:0007669"/>
    <property type="project" value="TreeGrafter"/>
</dbReference>
<evidence type="ECO:0000256" key="1">
    <source>
        <dbReference type="ARBA" id="ARBA00009213"/>
    </source>
</evidence>
<evidence type="ECO:0000256" key="2">
    <source>
        <dbReference type="ARBA" id="ARBA00022679"/>
    </source>
</evidence>
<gene>
    <name evidence="6" type="ORF">GCM10010218_28780</name>
</gene>
<evidence type="ECO:0000256" key="3">
    <source>
        <dbReference type="ARBA" id="ARBA00023315"/>
    </source>
</evidence>
<dbReference type="Proteomes" id="UP000638313">
    <property type="component" value="Unassembled WGS sequence"/>
</dbReference>
<dbReference type="Gene3D" id="3.30.1050.10">
    <property type="entry name" value="SCP2 sterol-binding domain"/>
    <property type="match status" value="1"/>
</dbReference>
<dbReference type="NCBIfam" id="NF002367">
    <property type="entry name" value="PRK01346.1-4"/>
    <property type="match status" value="1"/>
</dbReference>
<dbReference type="InterPro" id="IPR051554">
    <property type="entry name" value="Acetyltransferase_Eis"/>
</dbReference>
<protein>
    <submittedName>
        <fullName evidence="6">UPF0256 protein</fullName>
    </submittedName>
</protein>
<dbReference type="InterPro" id="IPR000182">
    <property type="entry name" value="GNAT_dom"/>
</dbReference>
<evidence type="ECO:0000259" key="5">
    <source>
        <dbReference type="PROSITE" id="PS51186"/>
    </source>
</evidence>
<evidence type="ECO:0000313" key="7">
    <source>
        <dbReference type="Proteomes" id="UP000638313"/>
    </source>
</evidence>
<dbReference type="AlphaFoldDB" id="A0A919B485"/>
<dbReference type="InterPro" id="IPR022902">
    <property type="entry name" value="NAcTrfase_Eis"/>
</dbReference>
<organism evidence="6 7">
    <name type="scientific">Streptomyces mashuensis</name>
    <dbReference type="NCBI Taxonomy" id="33904"/>
    <lineage>
        <taxon>Bacteria</taxon>
        <taxon>Bacillati</taxon>
        <taxon>Actinomycetota</taxon>
        <taxon>Actinomycetes</taxon>
        <taxon>Kitasatosporales</taxon>
        <taxon>Streptomycetaceae</taxon>
        <taxon>Streptomyces</taxon>
    </lineage>
</organism>
<sequence length="413" mass="44587">MSAQIRTVEEPDVPNWMRAVRTGFLIPSPVTKEDVEIRRPGMDLDRTLGAFDAGRCVATLRSFSQQLTVPGGASITADAISAVTVSPTHRRRGLLSGMIGQDLLAAKERGDTAATLIAAEYPIYGRYGFGPATSATEWEVDIARAGLGRRHAGPGDGGRLDFADDADVRELGPGLHERVRAQRHGVIDRSTRWWAFATGELTDTTSPRRERFTVLYRSAAGSVDGLLTYSVDSTWESKQPRCSAAVSDLLAVDVQAERALWHYLLSVDWLTRFTSGMRAPDDLLPLLLPDPRAARVVTQGDYLWLRPLDVPALLAARTYATEGSLVLDVTDPLGLAGGRFLLDAGPDGAHCAPTARPADLTLTVDALGSLSLGDESAARLAALGRVEEKRPGAAARADLLLRTARRPWCPDLF</sequence>
<proteinExistence type="inferred from homology"/>
<keyword evidence="2 4" id="KW-0808">Transferase</keyword>
<keyword evidence="3 4" id="KW-0012">Acyltransferase</keyword>
<dbReference type="SUPFAM" id="SSF55729">
    <property type="entry name" value="Acyl-CoA N-acyltransferases (Nat)"/>
    <property type="match status" value="1"/>
</dbReference>
<dbReference type="EMBL" id="BNBD01000005">
    <property type="protein sequence ID" value="GHF45818.1"/>
    <property type="molecule type" value="Genomic_DNA"/>
</dbReference>
<comment type="subunit">
    <text evidence="4">Homohexamer; trimer of dimers.</text>
</comment>
<evidence type="ECO:0000313" key="6">
    <source>
        <dbReference type="EMBL" id="GHF45818.1"/>
    </source>
</evidence>
<reference evidence="6" key="2">
    <citation type="submission" date="2020-09" db="EMBL/GenBank/DDBJ databases">
        <authorList>
            <person name="Sun Q."/>
            <person name="Ohkuma M."/>
        </authorList>
    </citation>
    <scope>NUCLEOTIDE SEQUENCE</scope>
    <source>
        <strain evidence="6">JCM 4059</strain>
    </source>
</reference>
<dbReference type="Pfam" id="PF13527">
    <property type="entry name" value="Acetyltransf_9"/>
    <property type="match status" value="1"/>
</dbReference>
<name>A0A919B485_9ACTN</name>
<dbReference type="RefSeq" id="WP_190129943.1">
    <property type="nucleotide sequence ID" value="NZ_BNBD01000005.1"/>
</dbReference>
<feature type="binding site" evidence="4">
    <location>
        <begin position="91"/>
        <end position="96"/>
    </location>
    <ligand>
        <name>acetyl-CoA</name>
        <dbReference type="ChEBI" id="CHEBI:57288"/>
    </ligand>
</feature>
<reference evidence="6" key="1">
    <citation type="journal article" date="2014" name="Int. J. Syst. Evol. Microbiol.">
        <title>Complete genome sequence of Corynebacterium casei LMG S-19264T (=DSM 44701T), isolated from a smear-ripened cheese.</title>
        <authorList>
            <consortium name="US DOE Joint Genome Institute (JGI-PGF)"/>
            <person name="Walter F."/>
            <person name="Albersmeier A."/>
            <person name="Kalinowski J."/>
            <person name="Ruckert C."/>
        </authorList>
    </citation>
    <scope>NUCLEOTIDE SEQUENCE</scope>
    <source>
        <strain evidence="6">JCM 4059</strain>
    </source>
</reference>
<accession>A0A919B485</accession>
<keyword evidence="7" id="KW-1185">Reference proteome</keyword>
<comment type="caution">
    <text evidence="6">The sequence shown here is derived from an EMBL/GenBank/DDBJ whole genome shotgun (WGS) entry which is preliminary data.</text>
</comment>
<dbReference type="PROSITE" id="PS51186">
    <property type="entry name" value="GNAT"/>
    <property type="match status" value="1"/>
</dbReference>
<feature type="domain" description="N-acetyltransferase" evidence="5">
    <location>
        <begin position="3"/>
        <end position="154"/>
    </location>
</feature>
<dbReference type="Pfam" id="PF17668">
    <property type="entry name" value="Acetyltransf_17"/>
    <property type="match status" value="1"/>
</dbReference>
<comment type="caution">
    <text evidence="4">Lacks conserved residue(s) required for the propagation of feature annotation.</text>
</comment>
<dbReference type="PANTHER" id="PTHR37817">
    <property type="entry name" value="N-ACETYLTRANSFERASE EIS"/>
    <property type="match status" value="1"/>
</dbReference>
<dbReference type="InterPro" id="IPR036527">
    <property type="entry name" value="SCP2_sterol-bd_dom_sf"/>
</dbReference>
<dbReference type="InterPro" id="IPR025559">
    <property type="entry name" value="Eis_dom"/>
</dbReference>
<dbReference type="InterPro" id="IPR016181">
    <property type="entry name" value="Acyl_CoA_acyltransferase"/>
</dbReference>
<dbReference type="Gene3D" id="3.40.630.30">
    <property type="match status" value="2"/>
</dbReference>
<feature type="active site" description="Proton acceptor; via carboxylate" evidence="4">
    <location>
        <position position="413"/>
    </location>
</feature>
<evidence type="ECO:0000256" key="4">
    <source>
        <dbReference type="HAMAP-Rule" id="MF_01812"/>
    </source>
</evidence>
<dbReference type="GO" id="GO:0034069">
    <property type="term" value="F:aminoglycoside N-acetyltransferase activity"/>
    <property type="evidence" value="ECO:0007669"/>
    <property type="project" value="TreeGrafter"/>
</dbReference>
<dbReference type="InterPro" id="IPR041380">
    <property type="entry name" value="Acetyltransf_17"/>
</dbReference>
<comment type="similarity">
    <text evidence="1 4">Belongs to the acetyltransferase Eis family.</text>
</comment>
<dbReference type="Pfam" id="PF13530">
    <property type="entry name" value="SCP2_2"/>
    <property type="match status" value="1"/>
</dbReference>